<dbReference type="Proteomes" id="UP000256485">
    <property type="component" value="Unassembled WGS sequence"/>
</dbReference>
<proteinExistence type="predicted"/>
<sequence length="101" mass="10792">MDQQYPPTASPRVEVGPESAGAPGVIPVQRVDPVQRVETQSRGGVTKQGRGRPSLGGQGRSPQVTFRAPPALRAAAEERAARDGKTVSQLAREAFEMYLHS</sequence>
<keyword evidence="3" id="KW-1185">Reference proteome</keyword>
<evidence type="ECO:0008006" key="4">
    <source>
        <dbReference type="Google" id="ProtNLM"/>
    </source>
</evidence>
<dbReference type="EMBL" id="QTUC01000001">
    <property type="protein sequence ID" value="REF37011.1"/>
    <property type="molecule type" value="Genomic_DNA"/>
</dbReference>
<feature type="compositionally biased region" description="Basic and acidic residues" evidence="1">
    <location>
        <begin position="75"/>
        <end position="85"/>
    </location>
</feature>
<reference evidence="2 3" key="1">
    <citation type="submission" date="2018-08" db="EMBL/GenBank/DDBJ databases">
        <title>Sequencing the genomes of 1000 actinobacteria strains.</title>
        <authorList>
            <person name="Klenk H.-P."/>
        </authorList>
    </citation>
    <scope>NUCLEOTIDE SEQUENCE [LARGE SCALE GENOMIC DNA]</scope>
    <source>
        <strain evidence="2 3">DSM 22891</strain>
    </source>
</reference>
<evidence type="ECO:0000256" key="1">
    <source>
        <dbReference type="SAM" id="MobiDB-lite"/>
    </source>
</evidence>
<organism evidence="2 3">
    <name type="scientific">Thermasporomyces composti</name>
    <dbReference type="NCBI Taxonomy" id="696763"/>
    <lineage>
        <taxon>Bacteria</taxon>
        <taxon>Bacillati</taxon>
        <taxon>Actinomycetota</taxon>
        <taxon>Actinomycetes</taxon>
        <taxon>Propionibacteriales</taxon>
        <taxon>Nocardioidaceae</taxon>
        <taxon>Thermasporomyces</taxon>
    </lineage>
</organism>
<comment type="caution">
    <text evidence="2">The sequence shown here is derived from an EMBL/GenBank/DDBJ whole genome shotgun (WGS) entry which is preliminary data.</text>
</comment>
<gene>
    <name evidence="2" type="ORF">DFJ64_2447</name>
</gene>
<evidence type="ECO:0000313" key="2">
    <source>
        <dbReference type="EMBL" id="REF37011.1"/>
    </source>
</evidence>
<evidence type="ECO:0000313" key="3">
    <source>
        <dbReference type="Proteomes" id="UP000256485"/>
    </source>
</evidence>
<feature type="region of interest" description="Disordered" evidence="1">
    <location>
        <begin position="1"/>
        <end position="85"/>
    </location>
</feature>
<dbReference type="RefSeq" id="WP_170152449.1">
    <property type="nucleotide sequence ID" value="NZ_QTUC01000001.1"/>
</dbReference>
<accession>A0A3D9VI75</accession>
<name>A0A3D9VI75_THECX</name>
<protein>
    <recommendedName>
        <fullName evidence="4">Ribbon-helix-helix CopG family protein</fullName>
    </recommendedName>
</protein>
<dbReference type="AlphaFoldDB" id="A0A3D9VI75"/>